<dbReference type="Pfam" id="PF01535">
    <property type="entry name" value="PPR"/>
    <property type="match status" value="4"/>
</dbReference>
<accession>A0A9Q0D1M2</accession>
<dbReference type="GO" id="GO:0009451">
    <property type="term" value="P:RNA modification"/>
    <property type="evidence" value="ECO:0007669"/>
    <property type="project" value="InterPro"/>
</dbReference>
<dbReference type="Pfam" id="PF13041">
    <property type="entry name" value="PPR_2"/>
    <property type="match status" value="2"/>
</dbReference>
<organism evidence="4 5">
    <name type="scientific">Rhynchospora breviuscula</name>
    <dbReference type="NCBI Taxonomy" id="2022672"/>
    <lineage>
        <taxon>Eukaryota</taxon>
        <taxon>Viridiplantae</taxon>
        <taxon>Streptophyta</taxon>
        <taxon>Embryophyta</taxon>
        <taxon>Tracheophyta</taxon>
        <taxon>Spermatophyta</taxon>
        <taxon>Magnoliopsida</taxon>
        <taxon>Liliopsida</taxon>
        <taxon>Poales</taxon>
        <taxon>Cyperaceae</taxon>
        <taxon>Cyperoideae</taxon>
        <taxon>Rhynchosporeae</taxon>
        <taxon>Rhynchospora</taxon>
    </lineage>
</organism>
<dbReference type="FunFam" id="1.25.40.10:FF:000344">
    <property type="entry name" value="Pentatricopeptide repeat-containing protein"/>
    <property type="match status" value="1"/>
</dbReference>
<dbReference type="InterPro" id="IPR002885">
    <property type="entry name" value="PPR_rpt"/>
</dbReference>
<dbReference type="SUPFAM" id="SSF48452">
    <property type="entry name" value="TPR-like"/>
    <property type="match status" value="1"/>
</dbReference>
<name>A0A9Q0D1M2_9POAL</name>
<keyword evidence="1" id="KW-0677">Repeat</keyword>
<dbReference type="OrthoDB" id="185373at2759"/>
<feature type="repeat" description="PPR" evidence="3">
    <location>
        <begin position="316"/>
        <end position="350"/>
    </location>
</feature>
<dbReference type="Pfam" id="PF20431">
    <property type="entry name" value="E_motif"/>
    <property type="match status" value="1"/>
</dbReference>
<keyword evidence="2" id="KW-0809">Transit peptide</keyword>
<evidence type="ECO:0000256" key="2">
    <source>
        <dbReference type="ARBA" id="ARBA00022946"/>
    </source>
</evidence>
<dbReference type="PANTHER" id="PTHR24015">
    <property type="entry name" value="OS07G0578800 PROTEIN-RELATED"/>
    <property type="match status" value="1"/>
</dbReference>
<reference evidence="4" key="1">
    <citation type="journal article" date="2022" name="Cell">
        <title>Repeat-based holocentromeres influence genome architecture and karyotype evolution.</title>
        <authorList>
            <person name="Hofstatter P.G."/>
            <person name="Thangavel G."/>
            <person name="Lux T."/>
            <person name="Neumann P."/>
            <person name="Vondrak T."/>
            <person name="Novak P."/>
            <person name="Zhang M."/>
            <person name="Costa L."/>
            <person name="Castellani M."/>
            <person name="Scott A."/>
            <person name="Toegelov H."/>
            <person name="Fuchs J."/>
            <person name="Mata-Sucre Y."/>
            <person name="Dias Y."/>
            <person name="Vanzela A.L.L."/>
            <person name="Huettel B."/>
            <person name="Almeida C.C.S."/>
            <person name="Simkova H."/>
            <person name="Souza G."/>
            <person name="Pedrosa-Harand A."/>
            <person name="Macas J."/>
            <person name="Mayer K.F.X."/>
            <person name="Houben A."/>
            <person name="Marques A."/>
        </authorList>
    </citation>
    <scope>NUCLEOTIDE SEQUENCE</scope>
    <source>
        <strain evidence="4">RhyBre1mFocal</strain>
    </source>
</reference>
<feature type="repeat" description="PPR" evidence="3">
    <location>
        <begin position="212"/>
        <end position="246"/>
    </location>
</feature>
<dbReference type="InterPro" id="IPR011990">
    <property type="entry name" value="TPR-like_helical_dom_sf"/>
</dbReference>
<dbReference type="InterPro" id="IPR046848">
    <property type="entry name" value="E_motif"/>
</dbReference>
<dbReference type="EMBL" id="JAMQYH010000001">
    <property type="protein sequence ID" value="KAJ1703459.1"/>
    <property type="molecule type" value="Genomic_DNA"/>
</dbReference>
<evidence type="ECO:0000313" key="4">
    <source>
        <dbReference type="EMBL" id="KAJ1703459.1"/>
    </source>
</evidence>
<proteinExistence type="predicted"/>
<evidence type="ECO:0000256" key="1">
    <source>
        <dbReference type="ARBA" id="ARBA00022737"/>
    </source>
</evidence>
<keyword evidence="5" id="KW-1185">Reference proteome</keyword>
<evidence type="ECO:0008006" key="6">
    <source>
        <dbReference type="Google" id="ProtNLM"/>
    </source>
</evidence>
<protein>
    <recommendedName>
        <fullName evidence="6">Pentatricopeptide repeat-containing protein</fullName>
    </recommendedName>
</protein>
<dbReference type="PANTHER" id="PTHR24015:SF328">
    <property type="entry name" value="OS06G0611200 PROTEIN"/>
    <property type="match status" value="1"/>
</dbReference>
<dbReference type="FunFam" id="1.25.40.10:FF:000090">
    <property type="entry name" value="Pentatricopeptide repeat-containing protein, chloroplastic"/>
    <property type="match status" value="1"/>
</dbReference>
<feature type="repeat" description="PPR" evidence="3">
    <location>
        <begin position="416"/>
        <end position="450"/>
    </location>
</feature>
<dbReference type="PROSITE" id="PS51375">
    <property type="entry name" value="PPR"/>
    <property type="match status" value="4"/>
</dbReference>
<dbReference type="Proteomes" id="UP001151287">
    <property type="component" value="Unassembled WGS sequence"/>
</dbReference>
<evidence type="ECO:0000313" key="5">
    <source>
        <dbReference type="Proteomes" id="UP001151287"/>
    </source>
</evidence>
<sequence length="629" mass="69273">MTSFQRLSPSQIFSYYKLGNLSISAALSHLSLGPATARPTEPLLYSRLLRALPAPSSHPSFGLVLHCHVIKSGLLAWPLVANSLLPFYLRLYPLRPTIARHLFDELRPVCDVVSWTSLVSGYLRASQPEEGLKLFAVMPRCGKVPNEFTLSAAVKACSALVDPRVGGSVHAVVLTRGFSGNFVLSSALIDMYGRCALVSDAQKVFDELPERDLICWTSIISALTRNDKYQDALYLFFLMLKSTCPLALDGCTFASVMTSLGNLGRLKQGRELHAVAIVSGTCCGNIIVESSIVDMYAKCRAMDDSRRTFDRMSVKNAVSWCSLLSGYCHLGFYRTVLSLFSGMSEDAVDVYTLGTVVRACAGLAAAKAGKEVHSRIIRTTCGLHHFEVESALVDLYAKCGLIAYASRVFVRMPVRNTITWNSMICGFAQNGMGGEAIKLFRTMTKEGTAADHITFIGVLSACSHTGMAKLGKGFFKLMERKYHILPCLEHYNCMVDLLGRLGLLKEAENLISGSGFRDNAALWGTLLGACMTHLDSEIAEHAAKKIIVLDPDYHRCYVLLANIYKKVDRWKEALEIRKIMWDRSIKKTAGTSWVEAQQPKRFVVPQEVEEEGFSFSCIKKGPSSGFVVA</sequence>
<dbReference type="Gene3D" id="1.25.40.10">
    <property type="entry name" value="Tetratricopeptide repeat domain"/>
    <property type="match status" value="4"/>
</dbReference>
<dbReference type="AlphaFoldDB" id="A0A9Q0D1M2"/>
<feature type="repeat" description="PPR" evidence="3">
    <location>
        <begin position="111"/>
        <end position="145"/>
    </location>
</feature>
<dbReference type="GO" id="GO:0003723">
    <property type="term" value="F:RNA binding"/>
    <property type="evidence" value="ECO:0007669"/>
    <property type="project" value="InterPro"/>
</dbReference>
<dbReference type="NCBIfam" id="TIGR00756">
    <property type="entry name" value="PPR"/>
    <property type="match status" value="4"/>
</dbReference>
<gene>
    <name evidence="4" type="ORF">LUZ63_003238</name>
</gene>
<evidence type="ECO:0000256" key="3">
    <source>
        <dbReference type="PROSITE-ProRule" id="PRU00708"/>
    </source>
</evidence>
<comment type="caution">
    <text evidence="4">The sequence shown here is derived from an EMBL/GenBank/DDBJ whole genome shotgun (WGS) entry which is preliminary data.</text>
</comment>
<dbReference type="InterPro" id="IPR046960">
    <property type="entry name" value="PPR_At4g14850-like_plant"/>
</dbReference>